<organism evidence="2 3">
    <name type="scientific">Gymnopilus dilepis</name>
    <dbReference type="NCBI Taxonomy" id="231916"/>
    <lineage>
        <taxon>Eukaryota</taxon>
        <taxon>Fungi</taxon>
        <taxon>Dikarya</taxon>
        <taxon>Basidiomycota</taxon>
        <taxon>Agaricomycotina</taxon>
        <taxon>Agaricomycetes</taxon>
        <taxon>Agaricomycetidae</taxon>
        <taxon>Agaricales</taxon>
        <taxon>Agaricineae</taxon>
        <taxon>Hymenogastraceae</taxon>
        <taxon>Gymnopilus</taxon>
    </lineage>
</organism>
<evidence type="ECO:0000313" key="3">
    <source>
        <dbReference type="Proteomes" id="UP000284706"/>
    </source>
</evidence>
<feature type="transmembrane region" description="Helical" evidence="1">
    <location>
        <begin position="35"/>
        <end position="55"/>
    </location>
</feature>
<comment type="caution">
    <text evidence="2">The sequence shown here is derived from an EMBL/GenBank/DDBJ whole genome shotgun (WGS) entry which is preliminary data.</text>
</comment>
<feature type="transmembrane region" description="Helical" evidence="1">
    <location>
        <begin position="243"/>
        <end position="263"/>
    </location>
</feature>
<sequence length="378" mass="42186">MSTHQPSLVQGPQVIAPSHLTLCNGRRDRQTSRTIANPFLCLITVIFVTSLAIALGSTIRGSLQSQDFEIEREKSTLSDTTYFVKFWLTFFDLVYTQIHIMAEIISVDLIGRTMTMEWYLTMVEPHCSSDAVGILDIYISSGFVQHPTFRTSVKLTVSNENTSNVPGVHKAAGLHRYPYHGQVSVHVRDNSTALSNPPRLSKLVNLPGFDVANLQMTEERNELGSQLTVYYLKISRSIMTKTVVIIFVILTFALTLYIAYATYSPHKVPVKLALLPAIALPAIMSTRNRLPGIPDDFVPVLSKVVIDSSFPPSISNIVTVSMVVVMFAASSIITIRVKTNEKVTVPRHKKPIQLVTKYPRESESWVPEKKVKVSLKKK</sequence>
<keyword evidence="1" id="KW-0812">Transmembrane</keyword>
<accession>A0A409Y3L9</accession>
<gene>
    <name evidence="2" type="ORF">CVT26_002444</name>
</gene>
<proteinExistence type="predicted"/>
<evidence type="ECO:0000313" key="2">
    <source>
        <dbReference type="EMBL" id="PPQ97646.1"/>
    </source>
</evidence>
<evidence type="ECO:0000256" key="1">
    <source>
        <dbReference type="SAM" id="Phobius"/>
    </source>
</evidence>
<dbReference type="Proteomes" id="UP000284706">
    <property type="component" value="Unassembled WGS sequence"/>
</dbReference>
<dbReference type="EMBL" id="NHYE01001215">
    <property type="protein sequence ID" value="PPQ97646.1"/>
    <property type="molecule type" value="Genomic_DNA"/>
</dbReference>
<name>A0A409Y3L9_9AGAR</name>
<reference evidence="2 3" key="1">
    <citation type="journal article" date="2018" name="Evol. Lett.">
        <title>Horizontal gene cluster transfer increased hallucinogenic mushroom diversity.</title>
        <authorList>
            <person name="Reynolds H.T."/>
            <person name="Vijayakumar V."/>
            <person name="Gluck-Thaler E."/>
            <person name="Korotkin H.B."/>
            <person name="Matheny P.B."/>
            <person name="Slot J.C."/>
        </authorList>
    </citation>
    <scope>NUCLEOTIDE SEQUENCE [LARGE SCALE GENOMIC DNA]</scope>
    <source>
        <strain evidence="2 3">SRW20</strain>
    </source>
</reference>
<feature type="transmembrane region" description="Helical" evidence="1">
    <location>
        <begin position="317"/>
        <end position="337"/>
    </location>
</feature>
<keyword evidence="1" id="KW-0472">Membrane</keyword>
<evidence type="ECO:0008006" key="4">
    <source>
        <dbReference type="Google" id="ProtNLM"/>
    </source>
</evidence>
<keyword evidence="3" id="KW-1185">Reference proteome</keyword>
<dbReference type="InParanoid" id="A0A409Y3L9"/>
<dbReference type="AlphaFoldDB" id="A0A409Y3L9"/>
<dbReference type="STRING" id="231916.A0A409Y3L9"/>
<keyword evidence="1" id="KW-1133">Transmembrane helix</keyword>
<protein>
    <recommendedName>
        <fullName evidence="4">Transmembrane protein</fullName>
    </recommendedName>
</protein>